<name>A0A084VW09_ANOSI</name>
<reference evidence="3" key="2">
    <citation type="submission" date="2020-05" db="UniProtKB">
        <authorList>
            <consortium name="EnsemblMetazoa"/>
        </authorList>
    </citation>
    <scope>IDENTIFICATION</scope>
</reference>
<proteinExistence type="predicted"/>
<evidence type="ECO:0000313" key="2">
    <source>
        <dbReference type="EMBL" id="KFB42153.1"/>
    </source>
</evidence>
<dbReference type="EnsemblMetazoa" id="ASIC009817-RA">
    <property type="protein sequence ID" value="ASIC009817-PA"/>
    <property type="gene ID" value="ASIC009817"/>
</dbReference>
<dbReference type="VEuPathDB" id="VectorBase:ASIC009817"/>
<dbReference type="Proteomes" id="UP000030765">
    <property type="component" value="Unassembled WGS sequence"/>
</dbReference>
<evidence type="ECO:0000256" key="1">
    <source>
        <dbReference type="SAM" id="MobiDB-lite"/>
    </source>
</evidence>
<reference evidence="2 4" key="1">
    <citation type="journal article" date="2014" name="BMC Genomics">
        <title>Genome sequence of Anopheles sinensis provides insight into genetics basis of mosquito competence for malaria parasites.</title>
        <authorList>
            <person name="Zhou D."/>
            <person name="Zhang D."/>
            <person name="Ding G."/>
            <person name="Shi L."/>
            <person name="Hou Q."/>
            <person name="Ye Y."/>
            <person name="Xu Y."/>
            <person name="Zhou H."/>
            <person name="Xiong C."/>
            <person name="Li S."/>
            <person name="Yu J."/>
            <person name="Hong S."/>
            <person name="Yu X."/>
            <person name="Zou P."/>
            <person name="Chen C."/>
            <person name="Chang X."/>
            <person name="Wang W."/>
            <person name="Lv Y."/>
            <person name="Sun Y."/>
            <person name="Ma L."/>
            <person name="Shen B."/>
            <person name="Zhu C."/>
        </authorList>
    </citation>
    <scope>NUCLEOTIDE SEQUENCE [LARGE SCALE GENOMIC DNA]</scope>
</reference>
<evidence type="ECO:0000313" key="3">
    <source>
        <dbReference type="EnsemblMetazoa" id="ASIC009817-PA"/>
    </source>
</evidence>
<dbReference type="EMBL" id="ATLV01017365">
    <property type="status" value="NOT_ANNOTATED_CDS"/>
    <property type="molecule type" value="Genomic_DNA"/>
</dbReference>
<dbReference type="EMBL" id="KE525164">
    <property type="protein sequence ID" value="KFB42153.1"/>
    <property type="molecule type" value="Genomic_DNA"/>
</dbReference>
<sequence>MERTKLHKSNGTPVKLENFTSNRQQVLAAPKSSATPPLGRGDGDQRCILASVAAGPRAWDESQELLVRSTPQAVVVYGVIGKQCSSNAVGSL</sequence>
<evidence type="ECO:0000313" key="4">
    <source>
        <dbReference type="Proteomes" id="UP000030765"/>
    </source>
</evidence>
<organism evidence="2">
    <name type="scientific">Anopheles sinensis</name>
    <name type="common">Mosquito</name>
    <dbReference type="NCBI Taxonomy" id="74873"/>
    <lineage>
        <taxon>Eukaryota</taxon>
        <taxon>Metazoa</taxon>
        <taxon>Ecdysozoa</taxon>
        <taxon>Arthropoda</taxon>
        <taxon>Hexapoda</taxon>
        <taxon>Insecta</taxon>
        <taxon>Pterygota</taxon>
        <taxon>Neoptera</taxon>
        <taxon>Endopterygota</taxon>
        <taxon>Diptera</taxon>
        <taxon>Nematocera</taxon>
        <taxon>Culicoidea</taxon>
        <taxon>Culicidae</taxon>
        <taxon>Anophelinae</taxon>
        <taxon>Anopheles</taxon>
    </lineage>
</organism>
<protein>
    <submittedName>
        <fullName evidence="2 3">Uncharacterized protein</fullName>
    </submittedName>
</protein>
<dbReference type="AlphaFoldDB" id="A0A084VW09"/>
<gene>
    <name evidence="2" type="ORF">ZHAS_00009817</name>
</gene>
<keyword evidence="4" id="KW-1185">Reference proteome</keyword>
<accession>A0A084VW09</accession>
<feature type="region of interest" description="Disordered" evidence="1">
    <location>
        <begin position="1"/>
        <end position="43"/>
    </location>
</feature>